<protein>
    <recommendedName>
        <fullName evidence="1">Methyltransferase type 11 domain-containing protein</fullName>
    </recommendedName>
</protein>
<dbReference type="InterPro" id="IPR029063">
    <property type="entry name" value="SAM-dependent_MTases_sf"/>
</dbReference>
<dbReference type="CDD" id="cd02440">
    <property type="entry name" value="AdoMet_MTases"/>
    <property type="match status" value="1"/>
</dbReference>
<gene>
    <name evidence="2" type="ORF">DL897_11220</name>
</gene>
<dbReference type="SUPFAM" id="SSF53335">
    <property type="entry name" value="S-adenosyl-L-methionine-dependent methyltransferases"/>
    <property type="match status" value="1"/>
</dbReference>
<dbReference type="AlphaFoldDB" id="A0A364K4F7"/>
<keyword evidence="3" id="KW-1185">Reference proteome</keyword>
<dbReference type="Proteomes" id="UP000251213">
    <property type="component" value="Unassembled WGS sequence"/>
</dbReference>
<reference evidence="2 3" key="2">
    <citation type="submission" date="2018-06" db="EMBL/GenBank/DDBJ databases">
        <authorList>
            <person name="Zhirakovskaya E."/>
        </authorList>
    </citation>
    <scope>NUCLEOTIDE SEQUENCE [LARGE SCALE GENOMIC DNA]</scope>
    <source>
        <strain evidence="2 3">FBKL4.011</strain>
    </source>
</reference>
<dbReference type="OrthoDB" id="43862at2"/>
<dbReference type="EMBL" id="QJKK01000005">
    <property type="protein sequence ID" value="RAL24242.1"/>
    <property type="molecule type" value="Genomic_DNA"/>
</dbReference>
<dbReference type="PANTHER" id="PTHR43591:SF24">
    <property type="entry name" value="2-METHOXY-6-POLYPRENYL-1,4-BENZOQUINOL METHYLASE, MITOCHONDRIAL"/>
    <property type="match status" value="1"/>
</dbReference>
<accession>A0A364K4F7</accession>
<dbReference type="GO" id="GO:0008757">
    <property type="term" value="F:S-adenosylmethionine-dependent methyltransferase activity"/>
    <property type="evidence" value="ECO:0007669"/>
    <property type="project" value="InterPro"/>
</dbReference>
<proteinExistence type="predicted"/>
<dbReference type="Gene3D" id="3.40.50.150">
    <property type="entry name" value="Vaccinia Virus protein VP39"/>
    <property type="match status" value="1"/>
</dbReference>
<name>A0A364K4F7_9BACL</name>
<dbReference type="PANTHER" id="PTHR43591">
    <property type="entry name" value="METHYLTRANSFERASE"/>
    <property type="match status" value="1"/>
</dbReference>
<dbReference type="Pfam" id="PF08241">
    <property type="entry name" value="Methyltransf_11"/>
    <property type="match status" value="1"/>
</dbReference>
<dbReference type="InterPro" id="IPR013216">
    <property type="entry name" value="Methyltransf_11"/>
</dbReference>
<evidence type="ECO:0000313" key="2">
    <source>
        <dbReference type="EMBL" id="RAL24242.1"/>
    </source>
</evidence>
<evidence type="ECO:0000259" key="1">
    <source>
        <dbReference type="Pfam" id="PF08241"/>
    </source>
</evidence>
<feature type="domain" description="Methyltransferase type 11" evidence="1">
    <location>
        <begin position="52"/>
        <end position="147"/>
    </location>
</feature>
<organism evidence="2 3">
    <name type="scientific">Thermoflavimicrobium daqui</name>
    <dbReference type="NCBI Taxonomy" id="2137476"/>
    <lineage>
        <taxon>Bacteria</taxon>
        <taxon>Bacillati</taxon>
        <taxon>Bacillota</taxon>
        <taxon>Bacilli</taxon>
        <taxon>Bacillales</taxon>
        <taxon>Thermoactinomycetaceae</taxon>
        <taxon>Thermoflavimicrobium</taxon>
    </lineage>
</organism>
<comment type="caution">
    <text evidence="2">The sequence shown here is derived from an EMBL/GenBank/DDBJ whole genome shotgun (WGS) entry which is preliminary data.</text>
</comment>
<reference evidence="2 3" key="1">
    <citation type="submission" date="2018-06" db="EMBL/GenBank/DDBJ databases">
        <title>Thermoflavimicrobium daqus sp. nov., a thermophilic microbe isolated from Moutai-flavour Daqu.</title>
        <authorList>
            <person name="Wang X."/>
            <person name="Zhou H."/>
        </authorList>
    </citation>
    <scope>NUCLEOTIDE SEQUENCE [LARGE SCALE GENOMIC DNA]</scope>
    <source>
        <strain evidence="2 3">FBKL4.011</strain>
    </source>
</reference>
<evidence type="ECO:0000313" key="3">
    <source>
        <dbReference type="Proteomes" id="UP000251213"/>
    </source>
</evidence>
<sequence length="265" mass="29900">MKGGISLSNNHLDKIVKKFDAIATEYQQGQARRLKEDMILRLADPKPNDYVLDVATGTGAVLLTLATKVKVLVGLDVTSTMLERAVDSFKSSEARPLFITGNAEQIPVANEMFDLVTCSRALHHMEQPELAISEMFRVLKSGGRLMILDNTTYENDEFAEKHNRLETMRDSSHHRTLPISELVERLQGVGFTVSSVLHDEVLRSLTAWFADAGTDPKMEEQILKEIKSGQQSGDPFYLQHFQEKADGEWTFRYQMVWLVAHKTSC</sequence>